<dbReference type="InterPro" id="IPR000540">
    <property type="entry name" value="Flag_MotA_CS"/>
</dbReference>
<dbReference type="RefSeq" id="WP_188855547.1">
    <property type="nucleotide sequence ID" value="NZ_BMOS01000001.1"/>
</dbReference>
<feature type="region of interest" description="Disordered" evidence="8">
    <location>
        <begin position="260"/>
        <end position="281"/>
    </location>
</feature>
<evidence type="ECO:0000256" key="2">
    <source>
        <dbReference type="ARBA" id="ARBA00008038"/>
    </source>
</evidence>
<keyword evidence="6 9" id="KW-1133">Transmembrane helix</keyword>
<evidence type="ECO:0000256" key="4">
    <source>
        <dbReference type="ARBA" id="ARBA00022475"/>
    </source>
</evidence>
<feature type="transmembrane region" description="Helical" evidence="9">
    <location>
        <begin position="154"/>
        <end position="174"/>
    </location>
</feature>
<keyword evidence="12" id="KW-1185">Reference proteome</keyword>
<dbReference type="EMBL" id="BMOS01000001">
    <property type="protein sequence ID" value="GGN48649.1"/>
    <property type="molecule type" value="Genomic_DNA"/>
</dbReference>
<keyword evidence="3" id="KW-0813">Transport</keyword>
<evidence type="ECO:0000256" key="3">
    <source>
        <dbReference type="ARBA" id="ARBA00022448"/>
    </source>
</evidence>
<dbReference type="Pfam" id="PF01618">
    <property type="entry name" value="MotA_ExbB"/>
    <property type="match status" value="1"/>
</dbReference>
<evidence type="ECO:0000313" key="11">
    <source>
        <dbReference type="EMBL" id="GGN48649.1"/>
    </source>
</evidence>
<dbReference type="PANTHER" id="PTHR30433:SF2">
    <property type="entry name" value="MOTILITY PROTEIN A"/>
    <property type="match status" value="1"/>
</dbReference>
<dbReference type="AlphaFoldDB" id="A0A917XRL6"/>
<evidence type="ECO:0000313" key="12">
    <source>
        <dbReference type="Proteomes" id="UP000624041"/>
    </source>
</evidence>
<keyword evidence="5 9" id="KW-0812">Transmembrane</keyword>
<evidence type="ECO:0000256" key="6">
    <source>
        <dbReference type="ARBA" id="ARBA00022989"/>
    </source>
</evidence>
<dbReference type="PANTHER" id="PTHR30433">
    <property type="entry name" value="CHEMOTAXIS PROTEIN MOTA"/>
    <property type="match status" value="1"/>
</dbReference>
<evidence type="ECO:0000256" key="5">
    <source>
        <dbReference type="ARBA" id="ARBA00022692"/>
    </source>
</evidence>
<evidence type="ECO:0000256" key="9">
    <source>
        <dbReference type="SAM" id="Phobius"/>
    </source>
</evidence>
<evidence type="ECO:0000256" key="7">
    <source>
        <dbReference type="ARBA" id="ARBA00023136"/>
    </source>
</evidence>
<name>A0A917XRL6_9BACI</name>
<proteinExistence type="inferred from homology"/>
<reference evidence="11" key="1">
    <citation type="journal article" date="2014" name="Int. J. Syst. Evol. Microbiol.">
        <title>Complete genome sequence of Corynebacterium casei LMG S-19264T (=DSM 44701T), isolated from a smear-ripened cheese.</title>
        <authorList>
            <consortium name="US DOE Joint Genome Institute (JGI-PGF)"/>
            <person name="Walter F."/>
            <person name="Albersmeier A."/>
            <person name="Kalinowski J."/>
            <person name="Ruckert C."/>
        </authorList>
    </citation>
    <scope>NUCLEOTIDE SEQUENCE</scope>
    <source>
        <strain evidence="11">JCM 17251</strain>
    </source>
</reference>
<organism evidence="11 12">
    <name type="scientific">Oceanobacillus indicireducens</name>
    <dbReference type="NCBI Taxonomy" id="1004261"/>
    <lineage>
        <taxon>Bacteria</taxon>
        <taxon>Bacillati</taxon>
        <taxon>Bacillota</taxon>
        <taxon>Bacilli</taxon>
        <taxon>Bacillales</taxon>
        <taxon>Bacillaceae</taxon>
        <taxon>Oceanobacillus</taxon>
    </lineage>
</organism>
<feature type="domain" description="MotA/TolQ/ExbB proton channel" evidence="10">
    <location>
        <begin position="106"/>
        <end position="220"/>
    </location>
</feature>
<comment type="caution">
    <text evidence="11">The sequence shown here is derived from an EMBL/GenBank/DDBJ whole genome shotgun (WGS) entry which is preliminary data.</text>
</comment>
<comment type="subcellular location">
    <subcellularLocation>
        <location evidence="1">Cell membrane</location>
        <topology evidence="1">Multi-pass membrane protein</topology>
    </subcellularLocation>
</comment>
<evidence type="ECO:0000256" key="8">
    <source>
        <dbReference type="SAM" id="MobiDB-lite"/>
    </source>
</evidence>
<dbReference type="InterPro" id="IPR047055">
    <property type="entry name" value="MotA-like"/>
</dbReference>
<dbReference type="GO" id="GO:0005886">
    <property type="term" value="C:plasma membrane"/>
    <property type="evidence" value="ECO:0007669"/>
    <property type="project" value="UniProtKB-SubCell"/>
</dbReference>
<dbReference type="NCBIfam" id="NF005383">
    <property type="entry name" value="PRK06926.1"/>
    <property type="match status" value="1"/>
</dbReference>
<evidence type="ECO:0000256" key="1">
    <source>
        <dbReference type="ARBA" id="ARBA00004651"/>
    </source>
</evidence>
<keyword evidence="7 9" id="KW-0472">Membrane</keyword>
<comment type="similarity">
    <text evidence="2">Belongs to the MotA family.</text>
</comment>
<evidence type="ECO:0000259" key="10">
    <source>
        <dbReference type="Pfam" id="PF01618"/>
    </source>
</evidence>
<dbReference type="PROSITE" id="PS01307">
    <property type="entry name" value="MOTA"/>
    <property type="match status" value="1"/>
</dbReference>
<dbReference type="Proteomes" id="UP000624041">
    <property type="component" value="Unassembled WGS sequence"/>
</dbReference>
<keyword evidence="4" id="KW-1003">Cell membrane</keyword>
<dbReference type="GO" id="GO:0006935">
    <property type="term" value="P:chemotaxis"/>
    <property type="evidence" value="ECO:0007669"/>
    <property type="project" value="InterPro"/>
</dbReference>
<feature type="transmembrane region" description="Helical" evidence="9">
    <location>
        <begin position="7"/>
        <end position="26"/>
    </location>
</feature>
<gene>
    <name evidence="11" type="primary">ytxD</name>
    <name evidence="11" type="ORF">GCM10007971_00480</name>
</gene>
<reference evidence="11" key="2">
    <citation type="submission" date="2020-09" db="EMBL/GenBank/DDBJ databases">
        <authorList>
            <person name="Sun Q."/>
            <person name="Ohkuma M."/>
        </authorList>
    </citation>
    <scope>NUCLEOTIDE SEQUENCE</scope>
    <source>
        <strain evidence="11">JCM 17251</strain>
    </source>
</reference>
<sequence length="281" mass="31113">MTKKDILTPIGITVGFMMIIFAISTSGGVGEVVIFLDVPSIFIVLGGVIGSLLINFKLEQIKLTGRVLKESFVKTEDRLPEMIELFIRLSERARREGILALENELDEVEDPFIKKGIMLAVDGIEPEVITDIMDAEITAMEERHYKGRTIIEKAGEYAPAWGMIGTLVGLVLMLNQLSDPATLGPAMAIALITTLYGTVLANLVFIPMASKLEAKTEEEVFLKQIIIEGIIGVQSGQNPRILEEKLSAFISHTDKRKYEEMKEKEEEAARSGFVEDRVNEA</sequence>
<accession>A0A917XRL6</accession>
<feature type="transmembrane region" description="Helical" evidence="9">
    <location>
        <begin position="32"/>
        <end position="56"/>
    </location>
</feature>
<protein>
    <recommendedName>
        <fullName evidence="10">MotA/TolQ/ExbB proton channel domain-containing protein</fullName>
    </recommendedName>
</protein>
<dbReference type="InterPro" id="IPR002898">
    <property type="entry name" value="MotA_ExbB_proton_chnl"/>
</dbReference>
<dbReference type="GO" id="GO:0071978">
    <property type="term" value="P:bacterial-type flagellum-dependent swarming motility"/>
    <property type="evidence" value="ECO:0007669"/>
    <property type="project" value="InterPro"/>
</dbReference>
<feature type="transmembrane region" description="Helical" evidence="9">
    <location>
        <begin position="186"/>
        <end position="206"/>
    </location>
</feature>